<accession>M7MJA4</accession>
<keyword evidence="1" id="KW-0812">Transmembrane</keyword>
<dbReference type="AlphaFoldDB" id="M7MJA4"/>
<name>M7MJA4_9FLAO</name>
<keyword evidence="3" id="KW-1185">Reference proteome</keyword>
<evidence type="ECO:0000313" key="3">
    <source>
        <dbReference type="Proteomes" id="UP000012024"/>
    </source>
</evidence>
<protein>
    <submittedName>
        <fullName evidence="2">Uncharacterized protein</fullName>
    </submittedName>
</protein>
<dbReference type="EMBL" id="ANLA01000013">
    <property type="protein sequence ID" value="EMQ94945.1"/>
    <property type="molecule type" value="Genomic_DNA"/>
</dbReference>
<sequence length="44" mass="4998">MRLAWVSFIKYHNKMVKNSLVSMAGTSWGFANVITILIANDQIK</sequence>
<keyword evidence="1" id="KW-1133">Transmembrane helix</keyword>
<proteinExistence type="predicted"/>
<organism evidence="2 3">
    <name type="scientific">Xanthomarina gelatinilytica</name>
    <dbReference type="NCBI Taxonomy" id="1137281"/>
    <lineage>
        <taxon>Bacteria</taxon>
        <taxon>Pseudomonadati</taxon>
        <taxon>Bacteroidota</taxon>
        <taxon>Flavobacteriia</taxon>
        <taxon>Flavobacteriales</taxon>
        <taxon>Flavobacteriaceae</taxon>
        <taxon>Xanthomarina</taxon>
    </lineage>
</organism>
<evidence type="ECO:0000313" key="2">
    <source>
        <dbReference type="EMBL" id="EMQ94945.1"/>
    </source>
</evidence>
<evidence type="ECO:0000256" key="1">
    <source>
        <dbReference type="SAM" id="Phobius"/>
    </source>
</evidence>
<comment type="caution">
    <text evidence="2">The sequence shown here is derived from an EMBL/GenBank/DDBJ whole genome shotgun (WGS) entry which is preliminary data.</text>
</comment>
<dbReference type="Proteomes" id="UP000012024">
    <property type="component" value="Unassembled WGS sequence"/>
</dbReference>
<keyword evidence="1" id="KW-0472">Membrane</keyword>
<reference evidence="2 3" key="1">
    <citation type="submission" date="2012-12" db="EMBL/GenBank/DDBJ databases">
        <title>Genome assembly of Formosa sp. AK20.</title>
        <authorList>
            <person name="Kumar R."/>
            <person name="Khatri I."/>
            <person name="Vaidya B."/>
            <person name="Subramanian S."/>
            <person name="Pinnaka A."/>
        </authorList>
    </citation>
    <scope>NUCLEOTIDE SEQUENCE [LARGE SCALE GENOMIC DNA]</scope>
    <source>
        <strain evidence="2 3">AK20</strain>
    </source>
</reference>
<feature type="transmembrane region" description="Helical" evidence="1">
    <location>
        <begin position="20"/>
        <end position="39"/>
    </location>
</feature>
<gene>
    <name evidence="2" type="ORF">D778_00305</name>
</gene>